<feature type="non-terminal residue" evidence="1">
    <location>
        <position position="70"/>
    </location>
</feature>
<keyword evidence="2" id="KW-1185">Reference proteome</keyword>
<organism evidence="1 2">
    <name type="scientific">Physocladia obscura</name>
    <dbReference type="NCBI Taxonomy" id="109957"/>
    <lineage>
        <taxon>Eukaryota</taxon>
        <taxon>Fungi</taxon>
        <taxon>Fungi incertae sedis</taxon>
        <taxon>Chytridiomycota</taxon>
        <taxon>Chytridiomycota incertae sedis</taxon>
        <taxon>Chytridiomycetes</taxon>
        <taxon>Chytridiales</taxon>
        <taxon>Chytriomycetaceae</taxon>
        <taxon>Physocladia</taxon>
    </lineage>
</organism>
<reference evidence="1" key="1">
    <citation type="submission" date="2020-05" db="EMBL/GenBank/DDBJ databases">
        <title>Phylogenomic resolution of chytrid fungi.</title>
        <authorList>
            <person name="Stajich J.E."/>
            <person name="Amses K."/>
            <person name="Simmons R."/>
            <person name="Seto K."/>
            <person name="Myers J."/>
            <person name="Bonds A."/>
            <person name="Quandt C.A."/>
            <person name="Barry K."/>
            <person name="Liu P."/>
            <person name="Grigoriev I."/>
            <person name="Longcore J.E."/>
            <person name="James T.Y."/>
        </authorList>
    </citation>
    <scope>NUCLEOTIDE SEQUENCE</scope>
    <source>
        <strain evidence="1">JEL0513</strain>
    </source>
</reference>
<comment type="caution">
    <text evidence="1">The sequence shown here is derived from an EMBL/GenBank/DDBJ whole genome shotgun (WGS) entry which is preliminary data.</text>
</comment>
<sequence>MGVGVCKVIPIAVGIYFYIHANSCVIYLTGRRTGFIGWNQLWVELESATVLDFYTWTFFQAVGNIFPMSF</sequence>
<dbReference type="EMBL" id="JADGJH010004851">
    <property type="protein sequence ID" value="KAJ3083527.1"/>
    <property type="molecule type" value="Genomic_DNA"/>
</dbReference>
<dbReference type="AlphaFoldDB" id="A0AAD5X9Q6"/>
<accession>A0AAD5X9Q6</accession>
<proteinExistence type="predicted"/>
<evidence type="ECO:0000313" key="1">
    <source>
        <dbReference type="EMBL" id="KAJ3083527.1"/>
    </source>
</evidence>
<dbReference type="Proteomes" id="UP001211907">
    <property type="component" value="Unassembled WGS sequence"/>
</dbReference>
<gene>
    <name evidence="1" type="ORF">HK100_009447</name>
</gene>
<protein>
    <submittedName>
        <fullName evidence="1">Uncharacterized protein</fullName>
    </submittedName>
</protein>
<evidence type="ECO:0000313" key="2">
    <source>
        <dbReference type="Proteomes" id="UP001211907"/>
    </source>
</evidence>
<name>A0AAD5X9Q6_9FUNG</name>